<dbReference type="InterPro" id="IPR029062">
    <property type="entry name" value="Class_I_gatase-like"/>
</dbReference>
<gene>
    <name evidence="2" type="ORF">FHS21_005275</name>
</gene>
<dbReference type="InterPro" id="IPR010768">
    <property type="entry name" value="GATase1-like"/>
</dbReference>
<dbReference type="RefSeq" id="WP_112551715.1">
    <property type="nucleotide sequence ID" value="NZ_JACHXN010000023.1"/>
</dbReference>
<sequence length="258" mass="28254">MAKTKALLVGESWVSSATHYKGFDQFGSVTFHLGAEPLVQALKGSDIELDYLPAHEAVDKLPFTMEGLSTYDVIILSDIGANSLLLHPDVWLHGKTVPNRLKLLRDWTNAGGGLIMIGGYFSFQGIDGKARWHRTAVEDALPVTCLPYDDRLEIPEGFRPSITGPKAHPILAGIEGEWPVLLGANEVIVKDRADVEVLATLPAERGGYPLLVTGQYGRGRTVAWTSDIGPHWLPTTFVEWPGYARLWKNVLSWASNAA</sequence>
<dbReference type="EMBL" id="JACHXN010000023">
    <property type="protein sequence ID" value="MBB3148827.1"/>
    <property type="molecule type" value="Genomic_DNA"/>
</dbReference>
<proteinExistence type="predicted"/>
<dbReference type="AlphaFoldDB" id="A0A839UE64"/>
<evidence type="ECO:0000313" key="3">
    <source>
        <dbReference type="Proteomes" id="UP000554520"/>
    </source>
</evidence>
<dbReference type="PIRSF" id="PIRSF034405">
    <property type="entry name" value="UCP034405"/>
    <property type="match status" value="1"/>
</dbReference>
<dbReference type="InterPro" id="IPR017027">
    <property type="entry name" value="STM3548-like"/>
</dbReference>
<evidence type="ECO:0000259" key="1">
    <source>
        <dbReference type="Pfam" id="PF07090"/>
    </source>
</evidence>
<accession>A0A839UE64</accession>
<protein>
    <submittedName>
        <fullName evidence="2">Putative membrane protein</fullName>
    </submittedName>
</protein>
<comment type="caution">
    <text evidence="2">The sequence shown here is derived from an EMBL/GenBank/DDBJ whole genome shotgun (WGS) entry which is preliminary data.</text>
</comment>
<keyword evidence="3" id="KW-1185">Reference proteome</keyword>
<evidence type="ECO:0000313" key="2">
    <source>
        <dbReference type="EMBL" id="MBB3148827.1"/>
    </source>
</evidence>
<dbReference type="SUPFAM" id="SSF52317">
    <property type="entry name" value="Class I glutamine amidotransferase-like"/>
    <property type="match status" value="1"/>
</dbReference>
<dbReference type="Pfam" id="PF07090">
    <property type="entry name" value="GATase1_like"/>
    <property type="match status" value="1"/>
</dbReference>
<dbReference type="PANTHER" id="PTHR37947:SF1">
    <property type="entry name" value="BLL2462 PROTEIN"/>
    <property type="match status" value="1"/>
</dbReference>
<dbReference type="PANTHER" id="PTHR37947">
    <property type="entry name" value="BLL2462 PROTEIN"/>
    <property type="match status" value="1"/>
</dbReference>
<dbReference type="CDD" id="cd03143">
    <property type="entry name" value="A4_beta-galactosidase_middle_domain"/>
    <property type="match status" value="1"/>
</dbReference>
<name>A0A839UE64_9HYPH</name>
<organism evidence="2 3">
    <name type="scientific">Phyllobacterium trifolii</name>
    <dbReference type="NCBI Taxonomy" id="300193"/>
    <lineage>
        <taxon>Bacteria</taxon>
        <taxon>Pseudomonadati</taxon>
        <taxon>Pseudomonadota</taxon>
        <taxon>Alphaproteobacteria</taxon>
        <taxon>Hyphomicrobiales</taxon>
        <taxon>Phyllobacteriaceae</taxon>
        <taxon>Phyllobacterium</taxon>
    </lineage>
</organism>
<reference evidence="2 3" key="1">
    <citation type="submission" date="2020-08" db="EMBL/GenBank/DDBJ databases">
        <title>Genomic Encyclopedia of Type Strains, Phase III (KMG-III): the genomes of soil and plant-associated and newly described type strains.</title>
        <authorList>
            <person name="Whitman W."/>
        </authorList>
    </citation>
    <scope>NUCLEOTIDE SEQUENCE [LARGE SCALE GENOMIC DNA]</scope>
    <source>
        <strain evidence="2 3">CECT 7015</strain>
    </source>
</reference>
<dbReference type="Proteomes" id="UP000554520">
    <property type="component" value="Unassembled WGS sequence"/>
</dbReference>
<dbReference type="Gene3D" id="3.40.50.880">
    <property type="match status" value="1"/>
</dbReference>
<feature type="domain" description="Putative glutamine amidotransferase" evidence="1">
    <location>
        <begin position="5"/>
        <end position="254"/>
    </location>
</feature>